<evidence type="ECO:0000313" key="1">
    <source>
        <dbReference type="EMBL" id="CAH8389470.1"/>
    </source>
</evidence>
<accession>A0ABC8M1E4</accession>
<dbReference type="Proteomes" id="UP001642260">
    <property type="component" value="Unassembled WGS sequence"/>
</dbReference>
<keyword evidence="2" id="KW-1185">Reference proteome</keyword>
<proteinExistence type="predicted"/>
<dbReference type="AlphaFoldDB" id="A0ABC8M1E4"/>
<reference evidence="1 2" key="1">
    <citation type="submission" date="2022-03" db="EMBL/GenBank/DDBJ databases">
        <authorList>
            <person name="Macdonald S."/>
            <person name="Ahmed S."/>
            <person name="Newling K."/>
        </authorList>
    </citation>
    <scope>NUCLEOTIDE SEQUENCE [LARGE SCALE GENOMIC DNA]</scope>
</reference>
<dbReference type="EMBL" id="CAKOAT010836265">
    <property type="protein sequence ID" value="CAH8389470.1"/>
    <property type="molecule type" value="Genomic_DNA"/>
</dbReference>
<evidence type="ECO:0000313" key="2">
    <source>
        <dbReference type="Proteomes" id="UP001642260"/>
    </source>
</evidence>
<name>A0ABC8M1E4_ERUVS</name>
<comment type="caution">
    <text evidence="1">The sequence shown here is derived from an EMBL/GenBank/DDBJ whole genome shotgun (WGS) entry which is preliminary data.</text>
</comment>
<sequence length="102" mass="11529">MRYVATVTIRRGLLELGLVKIPGGDSLGVEDVELGVSMRIAIFQWFDLEKSHGWQHLALLEARDIIFEQKEELANLRIQHHFDVALTVLEVNVPSHAPSTQD</sequence>
<gene>
    <name evidence="1" type="ORF">ERUC_LOCUS41953</name>
</gene>
<organism evidence="1 2">
    <name type="scientific">Eruca vesicaria subsp. sativa</name>
    <name type="common">Garden rocket</name>
    <name type="synonym">Eruca sativa</name>
    <dbReference type="NCBI Taxonomy" id="29727"/>
    <lineage>
        <taxon>Eukaryota</taxon>
        <taxon>Viridiplantae</taxon>
        <taxon>Streptophyta</taxon>
        <taxon>Embryophyta</taxon>
        <taxon>Tracheophyta</taxon>
        <taxon>Spermatophyta</taxon>
        <taxon>Magnoliopsida</taxon>
        <taxon>eudicotyledons</taxon>
        <taxon>Gunneridae</taxon>
        <taxon>Pentapetalae</taxon>
        <taxon>rosids</taxon>
        <taxon>malvids</taxon>
        <taxon>Brassicales</taxon>
        <taxon>Brassicaceae</taxon>
        <taxon>Brassiceae</taxon>
        <taxon>Eruca</taxon>
    </lineage>
</organism>
<protein>
    <submittedName>
        <fullName evidence="1">Uncharacterized protein</fullName>
    </submittedName>
</protein>